<keyword evidence="7 9" id="KW-1133">Transmembrane helix</keyword>
<feature type="domain" description="ABC transporter" evidence="10">
    <location>
        <begin position="460"/>
        <end position="713"/>
    </location>
</feature>
<evidence type="ECO:0000256" key="1">
    <source>
        <dbReference type="ARBA" id="ARBA00004141"/>
    </source>
</evidence>
<dbReference type="InterPro" id="IPR026082">
    <property type="entry name" value="ABCA"/>
</dbReference>
<dbReference type="CDD" id="cd03263">
    <property type="entry name" value="ABC_subfamily_A"/>
    <property type="match status" value="1"/>
</dbReference>
<dbReference type="GO" id="GO:0016887">
    <property type="term" value="F:ATP hydrolysis activity"/>
    <property type="evidence" value="ECO:0007669"/>
    <property type="project" value="InterPro"/>
</dbReference>
<feature type="transmembrane region" description="Helical" evidence="9">
    <location>
        <begin position="293"/>
        <end position="314"/>
    </location>
</feature>
<dbReference type="PROSITE" id="PS00211">
    <property type="entry name" value="ABC_TRANSPORTER_1"/>
    <property type="match status" value="1"/>
</dbReference>
<dbReference type="InterPro" id="IPR017871">
    <property type="entry name" value="ABC_transporter-like_CS"/>
</dbReference>
<dbReference type="GO" id="GO:0016020">
    <property type="term" value="C:membrane"/>
    <property type="evidence" value="ECO:0007669"/>
    <property type="project" value="UniProtKB-SubCell"/>
</dbReference>
<dbReference type="InterPro" id="IPR027417">
    <property type="entry name" value="P-loop_NTPase"/>
</dbReference>
<dbReference type="GO" id="GO:0005524">
    <property type="term" value="F:ATP binding"/>
    <property type="evidence" value="ECO:0007669"/>
    <property type="project" value="UniProtKB-KW"/>
</dbReference>
<evidence type="ECO:0000256" key="7">
    <source>
        <dbReference type="ARBA" id="ARBA00022989"/>
    </source>
</evidence>
<evidence type="ECO:0000313" key="12">
    <source>
        <dbReference type="Proteomes" id="UP001211907"/>
    </source>
</evidence>
<comment type="subcellular location">
    <subcellularLocation>
        <location evidence="1">Membrane</location>
        <topology evidence="1">Multi-pass membrane protein</topology>
    </subcellularLocation>
</comment>
<comment type="caution">
    <text evidence="11">The sequence shown here is derived from an EMBL/GenBank/DDBJ whole genome shotgun (WGS) entry which is preliminary data.</text>
</comment>
<keyword evidence="4 9" id="KW-0812">Transmembrane</keyword>
<protein>
    <recommendedName>
        <fullName evidence="10">ABC transporter domain-containing protein</fullName>
    </recommendedName>
</protein>
<dbReference type="FunFam" id="3.40.50.300:FF:000335">
    <property type="entry name" value="ATP binding cassette subfamily A member 5"/>
    <property type="match status" value="1"/>
</dbReference>
<evidence type="ECO:0000256" key="6">
    <source>
        <dbReference type="ARBA" id="ARBA00022840"/>
    </source>
</evidence>
<keyword evidence="8 9" id="KW-0472">Membrane</keyword>
<keyword evidence="3" id="KW-0813">Transport</keyword>
<keyword evidence="6" id="KW-0067">ATP-binding</keyword>
<dbReference type="InterPro" id="IPR003593">
    <property type="entry name" value="AAA+_ATPase"/>
</dbReference>
<evidence type="ECO:0000256" key="5">
    <source>
        <dbReference type="ARBA" id="ARBA00022741"/>
    </source>
</evidence>
<evidence type="ECO:0000256" key="4">
    <source>
        <dbReference type="ARBA" id="ARBA00022692"/>
    </source>
</evidence>
<name>A0AAD5TAJ0_9FUNG</name>
<dbReference type="InterPro" id="IPR013525">
    <property type="entry name" value="ABC2_TM"/>
</dbReference>
<accession>A0AAD5TAJ0</accession>
<dbReference type="InterPro" id="IPR003439">
    <property type="entry name" value="ABC_transporter-like_ATP-bd"/>
</dbReference>
<organism evidence="11 12">
    <name type="scientific">Physocladia obscura</name>
    <dbReference type="NCBI Taxonomy" id="109957"/>
    <lineage>
        <taxon>Eukaryota</taxon>
        <taxon>Fungi</taxon>
        <taxon>Fungi incertae sedis</taxon>
        <taxon>Chytridiomycota</taxon>
        <taxon>Chytridiomycota incertae sedis</taxon>
        <taxon>Chytridiomycetes</taxon>
        <taxon>Chytridiales</taxon>
        <taxon>Chytriomycetaceae</taxon>
        <taxon>Physocladia</taxon>
    </lineage>
</organism>
<sequence length="806" mass="87186">MLNRGLSSPAGTSSANRLPTLSSLCSATNNQGCIPLAYVLPSAGNSSVAGKSVDAILGELSLLLQQSEPLFSSDLPTLSNRDDLAVQFKANSDIFHVALEFGSINESTFDTEYYIWIPDTVLISDFNSVGYTTAQAYVDRAILNAQRNRSGVPKLKSPLDYSDDGINGVRVVSVSITAKSAGLTLVFYMILMFQSATANTARAIANDKKLLRPEMVLMGMNETIYIIAVLAVQIAVSVPISFIVTAVLCTFGNFFEYTSWVLILVIIAFYTILATVFGYFLTVISSDSRATTGMVAISFYLGLGMFGIGEILVFDKPTISSTVQNLLLLSPHAVFGRILALLQDQEVQLNSVTFTNLGEYQNILTALVMLTVDIPIWLAISLGIENMKSRSWPINFKRKSNLNTDFELGDIGGEENIETVDFSAIDSVAQNSIIISKIIKIFPKREKSKSTGGAASTLKKFIVNPFKSAPKAKNVIALKGVSMNLHAGQTLALLGHNGSGKTTMLSILNGGLRQSSGQVLIKLPTNLPDGFIYLDTTKPTDLKTMRQNLGVCPQFDVLFPAFTCKEHLILYAALKGITIDSESPQNASSKLLVYIDTLLNDVDLTEKSNVRVSALSGGQKRKLSLAIALLGNPSIILLDEPTSGMDVAATEKVWKLIQEIKNNRTIIITTHSMEEADTLGDRIAILNKGQLQTVGTSMFLKGKFGVGFRLIVDLADGSLFNEVFEIVQTVFPSASLETSSNTSGTILLEKENGMGSLEYSALLSKLFALFHAKLESGELVNLKAVGLGQTTLEQVFLALKDQDISE</sequence>
<dbReference type="SMART" id="SM00382">
    <property type="entry name" value="AAA"/>
    <property type="match status" value="1"/>
</dbReference>
<evidence type="ECO:0000256" key="3">
    <source>
        <dbReference type="ARBA" id="ARBA00022448"/>
    </source>
</evidence>
<feature type="transmembrane region" description="Helical" evidence="9">
    <location>
        <begin position="260"/>
        <end position="281"/>
    </location>
</feature>
<keyword evidence="12" id="KW-1185">Reference proteome</keyword>
<dbReference type="EMBL" id="JADGJH010000100">
    <property type="protein sequence ID" value="KAJ3138172.1"/>
    <property type="molecule type" value="Genomic_DNA"/>
</dbReference>
<feature type="transmembrane region" description="Helical" evidence="9">
    <location>
        <begin position="224"/>
        <end position="248"/>
    </location>
</feature>
<dbReference type="AlphaFoldDB" id="A0AAD5TAJ0"/>
<evidence type="ECO:0000313" key="11">
    <source>
        <dbReference type="EMBL" id="KAJ3138172.1"/>
    </source>
</evidence>
<comment type="similarity">
    <text evidence="2">Belongs to the ABC transporter superfamily. ABCA family.</text>
</comment>
<dbReference type="Pfam" id="PF12698">
    <property type="entry name" value="ABC2_membrane_3"/>
    <property type="match status" value="1"/>
</dbReference>
<keyword evidence="5" id="KW-0547">Nucleotide-binding</keyword>
<dbReference type="PROSITE" id="PS50893">
    <property type="entry name" value="ABC_TRANSPORTER_2"/>
    <property type="match status" value="1"/>
</dbReference>
<evidence type="ECO:0000256" key="9">
    <source>
        <dbReference type="SAM" id="Phobius"/>
    </source>
</evidence>
<dbReference type="Pfam" id="PF00005">
    <property type="entry name" value="ABC_tran"/>
    <property type="match status" value="1"/>
</dbReference>
<feature type="transmembrane region" description="Helical" evidence="9">
    <location>
        <begin position="363"/>
        <end position="384"/>
    </location>
</feature>
<dbReference type="PANTHER" id="PTHR19229:SF263">
    <property type="entry name" value="CHROMOSOME UNDETERMINED SCAFFOLD_17, WHOLE GENOME SHOTGUN SEQUENCE"/>
    <property type="match status" value="1"/>
</dbReference>
<evidence type="ECO:0000256" key="2">
    <source>
        <dbReference type="ARBA" id="ARBA00008869"/>
    </source>
</evidence>
<dbReference type="Proteomes" id="UP001211907">
    <property type="component" value="Unassembled WGS sequence"/>
</dbReference>
<evidence type="ECO:0000256" key="8">
    <source>
        <dbReference type="ARBA" id="ARBA00023136"/>
    </source>
</evidence>
<dbReference type="Gene3D" id="3.40.50.300">
    <property type="entry name" value="P-loop containing nucleotide triphosphate hydrolases"/>
    <property type="match status" value="1"/>
</dbReference>
<evidence type="ECO:0000259" key="10">
    <source>
        <dbReference type="PROSITE" id="PS50893"/>
    </source>
</evidence>
<dbReference type="GO" id="GO:0140359">
    <property type="term" value="F:ABC-type transporter activity"/>
    <property type="evidence" value="ECO:0007669"/>
    <property type="project" value="InterPro"/>
</dbReference>
<reference evidence="11" key="1">
    <citation type="submission" date="2020-05" db="EMBL/GenBank/DDBJ databases">
        <title>Phylogenomic resolution of chytrid fungi.</title>
        <authorList>
            <person name="Stajich J.E."/>
            <person name="Amses K."/>
            <person name="Simmons R."/>
            <person name="Seto K."/>
            <person name="Myers J."/>
            <person name="Bonds A."/>
            <person name="Quandt C.A."/>
            <person name="Barry K."/>
            <person name="Liu P."/>
            <person name="Grigoriev I."/>
            <person name="Longcore J.E."/>
            <person name="James T.Y."/>
        </authorList>
    </citation>
    <scope>NUCLEOTIDE SEQUENCE</scope>
    <source>
        <strain evidence="11">JEL0513</strain>
    </source>
</reference>
<dbReference type="PANTHER" id="PTHR19229">
    <property type="entry name" value="ATP-BINDING CASSETTE TRANSPORTER SUBFAMILY A ABCA"/>
    <property type="match status" value="1"/>
</dbReference>
<gene>
    <name evidence="11" type="ORF">HK100_000050</name>
</gene>
<proteinExistence type="inferred from homology"/>
<dbReference type="SUPFAM" id="SSF52540">
    <property type="entry name" value="P-loop containing nucleoside triphosphate hydrolases"/>
    <property type="match status" value="1"/>
</dbReference>